<dbReference type="Proteomes" id="UP000232688">
    <property type="component" value="Unassembled WGS sequence"/>
</dbReference>
<reference evidence="1 2" key="1">
    <citation type="submission" date="2017-10" db="EMBL/GenBank/DDBJ databases">
        <title>Extensive intraspecific genome diversity in a model arbuscular mycorrhizal fungus.</title>
        <authorList>
            <person name="Chen E.C.H."/>
            <person name="Morin E."/>
            <person name="Baudet D."/>
            <person name="Noel J."/>
            <person name="Ndikumana S."/>
            <person name="Charron P."/>
            <person name="St-Onge C."/>
            <person name="Giorgi J."/>
            <person name="Grigoriev I.V."/>
            <person name="Roux C."/>
            <person name="Martin F.M."/>
            <person name="Corradi N."/>
        </authorList>
    </citation>
    <scope>NUCLEOTIDE SEQUENCE [LARGE SCALE GENOMIC DNA]</scope>
    <source>
        <strain evidence="1 2">A1</strain>
    </source>
</reference>
<accession>A0A2N0SG40</accession>
<sequence length="185" mass="21206">MIYGDVSQLGNISTINRTANSIHPKKWLTLRLDNGVVFQVDYYKEGDDIFFDIGGNRIPFGNVKVGHVVKFISHERKLNNFDVLNLWGVDVDKSKQEIMEHHFERYFEIDRKLTDNIHIVAAIATTITENRDGGKNKHSYSDIVITTVRQKIVLELLATATKEGLSEHFERVLRYAEQLSANIFG</sequence>
<evidence type="ECO:0000313" key="1">
    <source>
        <dbReference type="EMBL" id="PKC74523.1"/>
    </source>
</evidence>
<evidence type="ECO:0000313" key="2">
    <source>
        <dbReference type="Proteomes" id="UP000232688"/>
    </source>
</evidence>
<dbReference type="EMBL" id="LLXH01000049">
    <property type="protein sequence ID" value="PKC74523.1"/>
    <property type="molecule type" value="Genomic_DNA"/>
</dbReference>
<dbReference type="VEuPathDB" id="FungiDB:RhiirFUN_025679"/>
<protein>
    <submittedName>
        <fullName evidence="1">Uncharacterized protein</fullName>
    </submittedName>
</protein>
<name>A0A2N0SG40_9GLOM</name>
<dbReference type="AlphaFoldDB" id="A0A2N0SG40"/>
<reference evidence="1 2" key="2">
    <citation type="submission" date="2017-10" db="EMBL/GenBank/DDBJ databases">
        <title>Genome analyses suggest a sexual origin of heterokaryosis in a supposedly ancient asexual fungus.</title>
        <authorList>
            <person name="Corradi N."/>
            <person name="Sedzielewska K."/>
            <person name="Noel J."/>
            <person name="Charron P."/>
            <person name="Farinelli L."/>
            <person name="Marton T."/>
            <person name="Kruger M."/>
            <person name="Pelin A."/>
            <person name="Brachmann A."/>
            <person name="Corradi N."/>
        </authorList>
    </citation>
    <scope>NUCLEOTIDE SEQUENCE [LARGE SCALE GENOMIC DNA]</scope>
    <source>
        <strain evidence="1 2">A1</strain>
    </source>
</reference>
<proteinExistence type="predicted"/>
<dbReference type="VEuPathDB" id="FungiDB:FUN_022350"/>
<gene>
    <name evidence="1" type="ORF">RhiirA1_529516</name>
</gene>
<comment type="caution">
    <text evidence="1">The sequence shown here is derived from an EMBL/GenBank/DDBJ whole genome shotgun (WGS) entry which is preliminary data.</text>
</comment>
<dbReference type="VEuPathDB" id="FungiDB:RhiirA1_529516"/>
<organism evidence="1 2">
    <name type="scientific">Rhizophagus irregularis</name>
    <dbReference type="NCBI Taxonomy" id="588596"/>
    <lineage>
        <taxon>Eukaryota</taxon>
        <taxon>Fungi</taxon>
        <taxon>Fungi incertae sedis</taxon>
        <taxon>Mucoromycota</taxon>
        <taxon>Glomeromycotina</taxon>
        <taxon>Glomeromycetes</taxon>
        <taxon>Glomerales</taxon>
        <taxon>Glomeraceae</taxon>
        <taxon>Rhizophagus</taxon>
    </lineage>
</organism>